<name>X0Y709_9ZZZZ</name>
<protein>
    <submittedName>
        <fullName evidence="2">Uncharacterized protein</fullName>
    </submittedName>
</protein>
<proteinExistence type="predicted"/>
<feature type="compositionally biased region" description="Low complexity" evidence="1">
    <location>
        <begin position="16"/>
        <end position="25"/>
    </location>
</feature>
<evidence type="ECO:0000256" key="1">
    <source>
        <dbReference type="SAM" id="MobiDB-lite"/>
    </source>
</evidence>
<feature type="non-terminal residue" evidence="2">
    <location>
        <position position="125"/>
    </location>
</feature>
<feature type="region of interest" description="Disordered" evidence="1">
    <location>
        <begin position="1"/>
        <end position="26"/>
    </location>
</feature>
<accession>X0Y709</accession>
<evidence type="ECO:0000313" key="2">
    <source>
        <dbReference type="EMBL" id="GAG43082.1"/>
    </source>
</evidence>
<dbReference type="AlphaFoldDB" id="X0Y709"/>
<feature type="non-terminal residue" evidence="2">
    <location>
        <position position="1"/>
    </location>
</feature>
<organism evidence="2">
    <name type="scientific">marine sediment metagenome</name>
    <dbReference type="NCBI Taxonomy" id="412755"/>
    <lineage>
        <taxon>unclassified sequences</taxon>
        <taxon>metagenomes</taxon>
        <taxon>ecological metagenomes</taxon>
    </lineage>
</organism>
<reference evidence="2" key="1">
    <citation type="journal article" date="2014" name="Front. Microbiol.">
        <title>High frequency of phylogenetically diverse reductive dehalogenase-homologous genes in deep subseafloor sedimentary metagenomes.</title>
        <authorList>
            <person name="Kawai M."/>
            <person name="Futagami T."/>
            <person name="Toyoda A."/>
            <person name="Takaki Y."/>
            <person name="Nishi S."/>
            <person name="Hori S."/>
            <person name="Arai W."/>
            <person name="Tsubouchi T."/>
            <person name="Morono Y."/>
            <person name="Uchiyama I."/>
            <person name="Ito T."/>
            <person name="Fujiyama A."/>
            <person name="Inagaki F."/>
            <person name="Takami H."/>
        </authorList>
    </citation>
    <scope>NUCLEOTIDE SEQUENCE</scope>
    <source>
        <strain evidence="2">Expedition CK06-06</strain>
    </source>
</reference>
<dbReference type="EMBL" id="BARS01057804">
    <property type="protein sequence ID" value="GAG43082.1"/>
    <property type="molecule type" value="Genomic_DNA"/>
</dbReference>
<sequence>QSNPYGYDPATPTPTPETNGGETTPIATPATWDQVKQGNISGVMPGVFRIGNVEPGDIIDDWPDDNPMLGFYKGDPIGIVIYNANDVPTAYSVTFALPHDPADGYVSAPPDAARWVIVGDPMPIV</sequence>
<gene>
    <name evidence="2" type="ORF">S01H1_84596</name>
</gene>
<comment type="caution">
    <text evidence="2">The sequence shown here is derived from an EMBL/GenBank/DDBJ whole genome shotgun (WGS) entry which is preliminary data.</text>
</comment>